<accession>A0A0D7BU11</accession>
<dbReference type="AlphaFoldDB" id="A0A0D7BU11"/>
<proteinExistence type="inferred from homology"/>
<feature type="region of interest" description="Disordered" evidence="10">
    <location>
        <begin position="564"/>
        <end position="613"/>
    </location>
</feature>
<name>A0A0D7BU11_9AGAR</name>
<evidence type="ECO:0000256" key="10">
    <source>
        <dbReference type="SAM" id="MobiDB-lite"/>
    </source>
</evidence>
<keyword evidence="11" id="KW-0812">Transmembrane</keyword>
<organism evidence="14 15">
    <name type="scientific">Cylindrobasidium torrendii FP15055 ss-10</name>
    <dbReference type="NCBI Taxonomy" id="1314674"/>
    <lineage>
        <taxon>Eukaryota</taxon>
        <taxon>Fungi</taxon>
        <taxon>Dikarya</taxon>
        <taxon>Basidiomycota</taxon>
        <taxon>Agaricomycotina</taxon>
        <taxon>Agaricomycetes</taxon>
        <taxon>Agaricomycetidae</taxon>
        <taxon>Agaricales</taxon>
        <taxon>Marasmiineae</taxon>
        <taxon>Physalacriaceae</taxon>
        <taxon>Cylindrobasidium</taxon>
    </lineage>
</organism>
<dbReference type="STRING" id="1314674.A0A0D7BU11"/>
<dbReference type="GO" id="GO:0070860">
    <property type="term" value="C:RNA polymerase I core factor complex"/>
    <property type="evidence" value="ECO:0007669"/>
    <property type="project" value="InterPro"/>
</dbReference>
<evidence type="ECO:0000256" key="1">
    <source>
        <dbReference type="ARBA" id="ARBA00004604"/>
    </source>
</evidence>
<feature type="compositionally biased region" description="Basic and acidic residues" evidence="10">
    <location>
        <begin position="57"/>
        <end position="72"/>
    </location>
</feature>
<dbReference type="GO" id="GO:0001164">
    <property type="term" value="F:RNA polymerase I core promoter sequence-specific DNA binding"/>
    <property type="evidence" value="ECO:0007669"/>
    <property type="project" value="InterPro"/>
</dbReference>
<dbReference type="InterPro" id="IPR033599">
    <property type="entry name" value="TAF1B/Rrn7"/>
</dbReference>
<evidence type="ECO:0000313" key="14">
    <source>
        <dbReference type="EMBL" id="KIY74023.1"/>
    </source>
</evidence>
<keyword evidence="3" id="KW-0479">Metal-binding</keyword>
<dbReference type="PANTHER" id="PTHR31576">
    <property type="entry name" value="TATA BOX-BINDING PROTEIN-ASSOCIATED FACTOR RNA POLYMERASE I SUBUNIT B"/>
    <property type="match status" value="1"/>
</dbReference>
<dbReference type="Pfam" id="PF20644">
    <property type="entry name" value="Rrn7_cyclin_N"/>
    <property type="match status" value="1"/>
</dbReference>
<feature type="compositionally biased region" description="Basic and acidic residues" evidence="10">
    <location>
        <begin position="149"/>
        <end position="164"/>
    </location>
</feature>
<keyword evidence="7" id="KW-0238">DNA-binding</keyword>
<keyword evidence="6" id="KW-0805">Transcription regulation</keyword>
<evidence type="ECO:0000313" key="15">
    <source>
        <dbReference type="Proteomes" id="UP000054007"/>
    </source>
</evidence>
<evidence type="ECO:0000259" key="13">
    <source>
        <dbReference type="Pfam" id="PF20645"/>
    </source>
</evidence>
<dbReference type="Pfam" id="PF20645">
    <property type="entry name" value="Rrn7_cyclin_C"/>
    <property type="match status" value="1"/>
</dbReference>
<dbReference type="EMBL" id="KN880432">
    <property type="protein sequence ID" value="KIY74023.1"/>
    <property type="molecule type" value="Genomic_DNA"/>
</dbReference>
<feature type="compositionally biased region" description="Polar residues" evidence="10">
    <location>
        <begin position="603"/>
        <end position="613"/>
    </location>
</feature>
<protein>
    <recommendedName>
        <fullName evidence="16">RRN7-type domain-containing protein</fullName>
    </recommendedName>
</protein>
<evidence type="ECO:0000256" key="11">
    <source>
        <dbReference type="SAM" id="Phobius"/>
    </source>
</evidence>
<reference evidence="14 15" key="1">
    <citation type="journal article" date="2015" name="Fungal Genet. Biol.">
        <title>Evolution of novel wood decay mechanisms in Agaricales revealed by the genome sequences of Fistulina hepatica and Cylindrobasidium torrendii.</title>
        <authorList>
            <person name="Floudas D."/>
            <person name="Held B.W."/>
            <person name="Riley R."/>
            <person name="Nagy L.G."/>
            <person name="Koehler G."/>
            <person name="Ransdell A.S."/>
            <person name="Younus H."/>
            <person name="Chow J."/>
            <person name="Chiniquy J."/>
            <person name="Lipzen A."/>
            <person name="Tritt A."/>
            <person name="Sun H."/>
            <person name="Haridas S."/>
            <person name="LaButti K."/>
            <person name="Ohm R.A."/>
            <person name="Kues U."/>
            <person name="Blanchette R.A."/>
            <person name="Grigoriev I.V."/>
            <person name="Minto R.E."/>
            <person name="Hibbett D.S."/>
        </authorList>
    </citation>
    <scope>NUCLEOTIDE SEQUENCE [LARGE SCALE GENOMIC DNA]</scope>
    <source>
        <strain evidence="14 15">FP15055 ss-10</strain>
    </source>
</reference>
<evidence type="ECO:0000256" key="7">
    <source>
        <dbReference type="ARBA" id="ARBA00023125"/>
    </source>
</evidence>
<evidence type="ECO:0000259" key="12">
    <source>
        <dbReference type="Pfam" id="PF20644"/>
    </source>
</evidence>
<dbReference type="GO" id="GO:0042790">
    <property type="term" value="P:nucleolar large rRNA transcription by RNA polymerase I"/>
    <property type="evidence" value="ECO:0007669"/>
    <property type="project" value="TreeGrafter"/>
</dbReference>
<keyword evidence="4" id="KW-0863">Zinc-finger</keyword>
<feature type="transmembrane region" description="Helical" evidence="11">
    <location>
        <begin position="212"/>
        <end position="233"/>
    </location>
</feature>
<keyword evidence="15" id="KW-1185">Reference proteome</keyword>
<comment type="similarity">
    <text evidence="2">Belongs to the RRN7/TAF1B family.</text>
</comment>
<dbReference type="PANTHER" id="PTHR31576:SF2">
    <property type="entry name" value="TATA BOX-BINDING PROTEIN-ASSOCIATED FACTOR RNA POLYMERASE I SUBUNIT B"/>
    <property type="match status" value="1"/>
</dbReference>
<feature type="region of interest" description="Disordered" evidence="10">
    <location>
        <begin position="123"/>
        <end position="203"/>
    </location>
</feature>
<evidence type="ECO:0000256" key="8">
    <source>
        <dbReference type="ARBA" id="ARBA00023163"/>
    </source>
</evidence>
<dbReference type="InterPro" id="IPR048540">
    <property type="entry name" value="Rrn7_cyclin_N"/>
</dbReference>
<gene>
    <name evidence="14" type="ORF">CYLTODRAFT_416300</name>
</gene>
<keyword evidence="8" id="KW-0804">Transcription</keyword>
<feature type="domain" description="Rrn7/TAF1B N-terminal cyclin" evidence="12">
    <location>
        <begin position="180"/>
        <end position="256"/>
    </location>
</feature>
<keyword evidence="5" id="KW-0862">Zinc</keyword>
<comment type="subcellular location">
    <subcellularLocation>
        <location evidence="1">Nucleus</location>
        <location evidence="1">Nucleolus</location>
    </subcellularLocation>
</comment>
<feature type="region of interest" description="Disordered" evidence="10">
    <location>
        <begin position="50"/>
        <end position="72"/>
    </location>
</feature>
<feature type="compositionally biased region" description="Basic residues" evidence="10">
    <location>
        <begin position="564"/>
        <end position="574"/>
    </location>
</feature>
<evidence type="ECO:0000256" key="3">
    <source>
        <dbReference type="ARBA" id="ARBA00022723"/>
    </source>
</evidence>
<feature type="domain" description="Rrn7/TAF1B C-terminal cyclin" evidence="13">
    <location>
        <begin position="275"/>
        <end position="422"/>
    </location>
</feature>
<dbReference type="GO" id="GO:0008270">
    <property type="term" value="F:zinc ion binding"/>
    <property type="evidence" value="ECO:0007669"/>
    <property type="project" value="UniProtKB-KW"/>
</dbReference>
<keyword evidence="11" id="KW-0472">Membrane</keyword>
<evidence type="ECO:0008006" key="16">
    <source>
        <dbReference type="Google" id="ProtNLM"/>
    </source>
</evidence>
<keyword evidence="9" id="KW-0539">Nucleus</keyword>
<keyword evidence="11" id="KW-1133">Transmembrane helix</keyword>
<evidence type="ECO:0000256" key="6">
    <source>
        <dbReference type="ARBA" id="ARBA00023015"/>
    </source>
</evidence>
<dbReference type="OrthoDB" id="428577at2759"/>
<evidence type="ECO:0000256" key="9">
    <source>
        <dbReference type="ARBA" id="ARBA00023242"/>
    </source>
</evidence>
<feature type="compositionally biased region" description="Low complexity" evidence="10">
    <location>
        <begin position="173"/>
        <end position="182"/>
    </location>
</feature>
<dbReference type="Proteomes" id="UP000054007">
    <property type="component" value="Unassembled WGS sequence"/>
</dbReference>
<sequence length="613" mass="68835">MAPRQRCPICRSKQWHKEPTSGLIACSEGHIMQGYRNETAEMQEMAPHQMRKRALKSQREKKDTTQGRRNEELYHGRRGTYLYYQCLQLILRKQIAALKELWLLPVDFELVCRDIWALHLSTLPEADAPPPEPLDFSRGDGDDSEPETESNKEDGKPPDTPKDDREDEDSDSDSIIAILEESSSSEEDDGLDEKQHSTPGHRRRDFFNKARSVNMTVVVLILACWTLRVPVMYADFVIAIDMYKLPYLDAVKYIPREMASHLNKQHKLGLDMHRPPRVRVLRKMTASLAKRLYKLYGIHTPELNAAPLLWRITRGLGGSPLVFQFAKQIARILDLPLTVSVALAPKLEKRKGRDPESRAYDHFAPELGFVGTVLVTLKMIYGLDGKERLPSSMDEAAASMPTLDEYLKVVRQMDKDEESSPENLFGTESNMVVEALNEDAVDAYVAFCAGALLGDDDGPDTVSKFFGQPEIQQSRLSSFSAPVSSLVKVNGQRPDIFEDRPEGALKPGEKYRVYYGTDTAGEVPGELDSIVARGARMVRVEKEDVYEVLEMYERALLRWLRMHKKKSRKNKKTKQGVGADSQNGEAGAGTGAGTGSDTEGARTGQTTDNESSI</sequence>
<dbReference type="InterPro" id="IPR048538">
    <property type="entry name" value="Rrn7_cyclin_C"/>
</dbReference>
<evidence type="ECO:0000256" key="2">
    <source>
        <dbReference type="ARBA" id="ARBA00006899"/>
    </source>
</evidence>
<evidence type="ECO:0000256" key="4">
    <source>
        <dbReference type="ARBA" id="ARBA00022771"/>
    </source>
</evidence>
<evidence type="ECO:0000256" key="5">
    <source>
        <dbReference type="ARBA" id="ARBA00022833"/>
    </source>
</evidence>